<dbReference type="SUPFAM" id="SSF56672">
    <property type="entry name" value="DNA/RNA polymerases"/>
    <property type="match status" value="1"/>
</dbReference>
<dbReference type="InterPro" id="IPR043502">
    <property type="entry name" value="DNA/RNA_pol_sf"/>
</dbReference>
<evidence type="ECO:0000256" key="1">
    <source>
        <dbReference type="ARBA" id="ARBA00003629"/>
    </source>
</evidence>
<comment type="subcellular location">
    <subcellularLocation>
        <location evidence="2">Secreted</location>
        <location evidence="2">Extracellular space</location>
        <location evidence="2">Apoplast</location>
    </subcellularLocation>
</comment>
<keyword evidence="9 10" id="KW-0464">Manganese</keyword>
<keyword evidence="7 12" id="KW-1015">Disulfide bond</keyword>
<dbReference type="CDD" id="cd02241">
    <property type="entry name" value="cupin_OxOx"/>
    <property type="match status" value="1"/>
</dbReference>
<evidence type="ECO:0000259" key="13">
    <source>
        <dbReference type="SMART" id="SM00835"/>
    </source>
</evidence>
<dbReference type="EMBL" id="QGNW01000095">
    <property type="protein sequence ID" value="RVW98128.1"/>
    <property type="molecule type" value="Genomic_DNA"/>
</dbReference>
<dbReference type="GO" id="GO:0030145">
    <property type="term" value="F:manganese ion binding"/>
    <property type="evidence" value="ECO:0007669"/>
    <property type="project" value="InterPro"/>
</dbReference>
<evidence type="ECO:0000256" key="8">
    <source>
        <dbReference type="ARBA" id="ARBA00023180"/>
    </source>
</evidence>
<evidence type="ECO:0000256" key="4">
    <source>
        <dbReference type="ARBA" id="ARBA00022523"/>
    </source>
</evidence>
<feature type="binding site" evidence="11">
    <location>
        <position position="620"/>
    </location>
    <ligand>
        <name>Mn(2+)</name>
        <dbReference type="ChEBI" id="CHEBI:29035"/>
    </ligand>
</feature>
<reference evidence="14 15" key="1">
    <citation type="journal article" date="2018" name="PLoS Genet.">
        <title>Population sequencing reveals clonal diversity and ancestral inbreeding in the grapevine cultivar Chardonnay.</title>
        <authorList>
            <person name="Roach M.J."/>
            <person name="Johnson D.L."/>
            <person name="Bohlmann J."/>
            <person name="van Vuuren H.J."/>
            <person name="Jones S.J."/>
            <person name="Pretorius I.S."/>
            <person name="Schmidt S.A."/>
            <person name="Borneman A.R."/>
        </authorList>
    </citation>
    <scope>NUCLEOTIDE SEQUENCE [LARGE SCALE GENOMIC DNA]</scope>
    <source>
        <strain evidence="15">cv. Chardonnay</strain>
        <tissue evidence="14">Leaf</tissue>
    </source>
</reference>
<comment type="similarity">
    <text evidence="3">Belongs to the germin family.</text>
</comment>
<evidence type="ECO:0000256" key="12">
    <source>
        <dbReference type="PIRSR" id="PIRSR601929-3"/>
    </source>
</evidence>
<dbReference type="InterPro" id="IPR001929">
    <property type="entry name" value="Germin"/>
</dbReference>
<evidence type="ECO:0000256" key="2">
    <source>
        <dbReference type="ARBA" id="ARBA00004271"/>
    </source>
</evidence>
<evidence type="ECO:0000256" key="3">
    <source>
        <dbReference type="ARBA" id="ARBA00007456"/>
    </source>
</evidence>
<feature type="domain" description="Cupin type-1" evidence="13">
    <location>
        <begin position="570"/>
        <end position="720"/>
    </location>
</feature>
<dbReference type="Pfam" id="PF07727">
    <property type="entry name" value="RVT_2"/>
    <property type="match status" value="1"/>
</dbReference>
<dbReference type="InterPro" id="IPR014710">
    <property type="entry name" value="RmlC-like_jellyroll"/>
</dbReference>
<comment type="caution">
    <text evidence="14">The sequence shown here is derived from an EMBL/GenBank/DDBJ whole genome shotgun (WGS) entry which is preliminary data.</text>
</comment>
<name>A0A438IN31_VITVI</name>
<proteinExistence type="inferred from homology"/>
<evidence type="ECO:0000256" key="9">
    <source>
        <dbReference type="ARBA" id="ARBA00023211"/>
    </source>
</evidence>
<keyword evidence="5" id="KW-0964">Secreted</keyword>
<evidence type="ECO:0000256" key="6">
    <source>
        <dbReference type="ARBA" id="ARBA00022723"/>
    </source>
</evidence>
<feature type="binding site" evidence="10">
    <location>
        <position position="620"/>
    </location>
    <ligand>
        <name>oxalate</name>
        <dbReference type="ChEBI" id="CHEBI:30623"/>
    </ligand>
</feature>
<dbReference type="InterPro" id="IPR019780">
    <property type="entry name" value="Germin_Mn-BS"/>
</dbReference>
<feature type="binding site" evidence="11">
    <location>
        <position position="625"/>
    </location>
    <ligand>
        <name>Mn(2+)</name>
        <dbReference type="ChEBI" id="CHEBI:29035"/>
    </ligand>
</feature>
<evidence type="ECO:0000313" key="14">
    <source>
        <dbReference type="EMBL" id="RVW98128.1"/>
    </source>
</evidence>
<comment type="function">
    <text evidence="1">May play a role in plant defense. Probably has no oxalate oxidase activity even if the active site is conserved.</text>
</comment>
<feature type="binding site" evidence="11">
    <location>
        <position position="618"/>
    </location>
    <ligand>
        <name>Mn(2+)</name>
        <dbReference type="ChEBI" id="CHEBI:29035"/>
    </ligand>
</feature>
<dbReference type="Pfam" id="PF00190">
    <property type="entry name" value="Cupin_1"/>
    <property type="match status" value="1"/>
</dbReference>
<dbReference type="SUPFAM" id="SSF51182">
    <property type="entry name" value="RmlC-like cupins"/>
    <property type="match status" value="1"/>
</dbReference>
<dbReference type="PANTHER" id="PTHR31238">
    <property type="entry name" value="GERMIN-LIKE PROTEIN SUBFAMILY 3 MEMBER 3"/>
    <property type="match status" value="1"/>
</dbReference>
<dbReference type="PRINTS" id="PR00325">
    <property type="entry name" value="GERMIN"/>
</dbReference>
<dbReference type="InterPro" id="IPR011051">
    <property type="entry name" value="RmlC_Cupin_sf"/>
</dbReference>
<dbReference type="CDD" id="cd09272">
    <property type="entry name" value="RNase_HI_RT_Ty1"/>
    <property type="match status" value="1"/>
</dbReference>
<keyword evidence="8" id="KW-0325">Glycoprotein</keyword>
<dbReference type="Gene3D" id="2.60.120.10">
    <property type="entry name" value="Jelly Rolls"/>
    <property type="match status" value="1"/>
</dbReference>
<dbReference type="AlphaFoldDB" id="A0A438IN31"/>
<feature type="disulfide bond" evidence="12">
    <location>
        <begin position="539"/>
        <end position="556"/>
    </location>
</feature>
<dbReference type="InterPro" id="IPR006045">
    <property type="entry name" value="Cupin_1"/>
</dbReference>
<gene>
    <name evidence="14" type="primary">Os02g0491600_0</name>
    <name evidence="14" type="ORF">CK203_031800</name>
</gene>
<evidence type="ECO:0000313" key="15">
    <source>
        <dbReference type="Proteomes" id="UP000288805"/>
    </source>
</evidence>
<evidence type="ECO:0000256" key="10">
    <source>
        <dbReference type="PIRSR" id="PIRSR601929-1"/>
    </source>
</evidence>
<sequence>MYITMDVVFHEDSMYFSSESELQGEYHKEIQTLDYDYHISEENESGQSELVNQEAGKLDMSGQQFGSEDVFTEIPNQSSSVEGVLNLEPDPFMKRLPHRHNRGIPKPTYEPELSTKVKYPMSNYVSNHRLSESNKSFVNQLSIVAIPNSVQEALADPRWKAAMNEEMKSLQKNETWELVECPPGKKPVGCRWIYTVKYKADGSIERFKARLVAKGYTQTYGIDYTETFAPVAKINTVRVLLSLAANLDWPLQQFDVKNVFLHGELSEEVYMDLPPGCMVSEKQCQKVCKLKKSLYGLKQSPRAWFGRFTKSMRAFGYRQSNSDHTLFLKSNMETGMSGCQPVNTPIEEGLKLCVEPNQVSTDKGRYQRLVGRLMYLAHTRPDLAYALSVSIEVYTDADWAGAVDDRRSTSGYFTFVGGNLVTWKSYLSRQPIRLFCDNKAACDIAHNPVQHDRTKHVEVDRFFIKEKLDDKIVELPKIRSEDQLADILTKAVSSQRLHGENSLYNMKKMGANTLAYIVLLAVAFSVASAFDPSPLQDFCVAVNDTNDSVFVNGKFCKDPKLATPNDFFFSGLRLLGNTSNKLGSMVTPANVAQIPGLNTLGVSPARVDYATYGLNPPHIHPRATEILTVLEGTLYVGFVTSNPDNRLISKVLYKGDVFVFPQGLIHFQLNVGTTNAVAIASLGSQNPGVITIVNAVFGSKPAISVDVLTKAFQVDKNVINNLQSQFWTDNHTY</sequence>
<dbReference type="InterPro" id="IPR013103">
    <property type="entry name" value="RVT_2"/>
</dbReference>
<accession>A0A438IN31</accession>
<keyword evidence="4" id="KW-0052">Apoplast</keyword>
<evidence type="ECO:0000256" key="5">
    <source>
        <dbReference type="ARBA" id="ARBA00022525"/>
    </source>
</evidence>
<dbReference type="FunFam" id="2.60.120.10:FF:000005">
    <property type="entry name" value="Germin-like protein subfamily 1 member 8"/>
    <property type="match status" value="1"/>
</dbReference>
<evidence type="ECO:0000256" key="7">
    <source>
        <dbReference type="ARBA" id="ARBA00023157"/>
    </source>
</evidence>
<feature type="binding site" evidence="10">
    <location>
        <position position="615"/>
    </location>
    <ligand>
        <name>oxalate</name>
        <dbReference type="ChEBI" id="CHEBI:30623"/>
    </ligand>
</feature>
<dbReference type="SMART" id="SM00835">
    <property type="entry name" value="Cupin_1"/>
    <property type="match status" value="1"/>
</dbReference>
<dbReference type="GO" id="GO:0048046">
    <property type="term" value="C:apoplast"/>
    <property type="evidence" value="ECO:0007669"/>
    <property type="project" value="UniProtKB-SubCell"/>
</dbReference>
<dbReference type="PROSITE" id="PS00725">
    <property type="entry name" value="GERMIN"/>
    <property type="match status" value="1"/>
</dbReference>
<dbReference type="Proteomes" id="UP000288805">
    <property type="component" value="Unassembled WGS sequence"/>
</dbReference>
<feature type="binding site" evidence="11">
    <location>
        <position position="666"/>
    </location>
    <ligand>
        <name>Mn(2+)</name>
        <dbReference type="ChEBI" id="CHEBI:29035"/>
    </ligand>
</feature>
<evidence type="ECO:0000256" key="11">
    <source>
        <dbReference type="PIRSR" id="PIRSR601929-2"/>
    </source>
</evidence>
<keyword evidence="6 10" id="KW-0479">Metal-binding</keyword>
<feature type="binding site" evidence="10">
    <location>
        <position position="625"/>
    </location>
    <ligand>
        <name>oxalate</name>
        <dbReference type="ChEBI" id="CHEBI:30623"/>
    </ligand>
</feature>
<organism evidence="14 15">
    <name type="scientific">Vitis vinifera</name>
    <name type="common">Grape</name>
    <dbReference type="NCBI Taxonomy" id="29760"/>
    <lineage>
        <taxon>Eukaryota</taxon>
        <taxon>Viridiplantae</taxon>
        <taxon>Streptophyta</taxon>
        <taxon>Embryophyta</taxon>
        <taxon>Tracheophyta</taxon>
        <taxon>Spermatophyta</taxon>
        <taxon>Magnoliopsida</taxon>
        <taxon>eudicotyledons</taxon>
        <taxon>Gunneridae</taxon>
        <taxon>Pentapetalae</taxon>
        <taxon>rosids</taxon>
        <taxon>Vitales</taxon>
        <taxon>Vitaceae</taxon>
        <taxon>Viteae</taxon>
        <taxon>Vitis</taxon>
    </lineage>
</organism>
<protein>
    <submittedName>
        <fullName evidence="14">Putative germin-like protein 2-1</fullName>
    </submittedName>
</protein>